<sequence length="938" mass="108275">MKKRFLIIDAFGILYRYHFIFLKRPLLNSKGENVSSINGFLRTYFSLLDAYPSEYVAIALDSSRKTFRSEIYKEYKENRESMPDDLRSQIPILYELIDALGISRIVLDNYEADDIIGYIAERNKKENIKTIIYSPDKDILQLVDKDVNVVASNKDNELIEYDAETVKEKRGVYPNQIIDLLALMGDSSDNIPGVKGVGEKTAVKLLQEYKTLNGVYQNIDSIQGKLQERLINDKENAYMSYELATIKRDIKELNLDYKDIENNKIDIEKVNKILDDLELKQIRNKINSYISENGTIKSKKEDKVKISDETKKIDKKNKIENKLQSELIKEEEKEITILSSAKDGNANYYLIENETELNNLIKDINNKKLVCVDFETTGLNIFEDKIIGISFAMKSKEAFYLDISGRTEINIDSCLKLVFDTLAKEDIKVIGHNLKYEYKMMRAINKRFGNMYFDTMVAAYLINPARSRYNMDDLALSYLSYNTIKYRDITDNAEKTLLNVNLKDVVEYACEDADITFRLYECFAPMINKLELDKLFFNIEMPLIEVLADMEFEGVYISSKKMEKQSQEYGLLLDKIQKDIYKEAKEEFNLQSPKQLEYILFTKLKLPTAKKTKTGFSTDEEVLSELAKKYKIAENMITYRKYSKLKNTYLDVFPTLVNKSTNRIHAYFNQTVTATGRLSSSEPNLQNIPVKGEEGKDIRNTFIAEKGNLLISADYSQIELRLLAHFSKDPTLVEAFKNNDDIHKKTAMKIYSVSKEHITPSMRNTAKIINFSIIYGKTAFGLSKELDIKRKEADEFIKSYFETYSQVKPFCEEAIKDIKNKGYVRTMMGRIRDLSKTINSSNSVVRNEAERMALNTLIQGSAADMIKVAMIGIHREFKNHFKTAKIVMQVHDELVVEVSEEESDRAMKVMKDIMEHSVKANVPIVVDIHKGKSWGEIH</sequence>
<keyword evidence="12 16" id="KW-0238">DNA-binding</keyword>
<dbReference type="InterPro" id="IPR036397">
    <property type="entry name" value="RNaseH_sf"/>
</dbReference>
<name>A0A5C8G6Q7_9SPIR</name>
<dbReference type="Pfam" id="PF02739">
    <property type="entry name" value="5_3_exonuc_N"/>
    <property type="match status" value="1"/>
</dbReference>
<dbReference type="PANTHER" id="PTHR10133:SF27">
    <property type="entry name" value="DNA POLYMERASE NU"/>
    <property type="match status" value="1"/>
</dbReference>
<dbReference type="CDD" id="cd09898">
    <property type="entry name" value="H3TH_53EXO"/>
    <property type="match status" value="1"/>
</dbReference>
<keyword evidence="7" id="KW-0540">Nuclease</keyword>
<feature type="coiled-coil region" evidence="17">
    <location>
        <begin position="243"/>
        <end position="280"/>
    </location>
</feature>
<evidence type="ECO:0000259" key="20">
    <source>
        <dbReference type="SMART" id="SM00482"/>
    </source>
</evidence>
<feature type="domain" description="5'-3' exonuclease" evidence="19">
    <location>
        <begin position="3"/>
        <end position="263"/>
    </location>
</feature>
<gene>
    <name evidence="16 21" type="primary">polA</name>
    <name evidence="21" type="ORF">EPJ76_02235</name>
</gene>
<evidence type="ECO:0000256" key="3">
    <source>
        <dbReference type="ARBA" id="ARBA00020311"/>
    </source>
</evidence>
<evidence type="ECO:0000256" key="12">
    <source>
        <dbReference type="ARBA" id="ARBA00023125"/>
    </source>
</evidence>
<evidence type="ECO:0000256" key="8">
    <source>
        <dbReference type="ARBA" id="ARBA00022763"/>
    </source>
</evidence>
<dbReference type="CDD" id="cd06139">
    <property type="entry name" value="DNA_polA_I_Ecoli_like_exo"/>
    <property type="match status" value="1"/>
</dbReference>
<dbReference type="SUPFAM" id="SSF53098">
    <property type="entry name" value="Ribonuclease H-like"/>
    <property type="match status" value="1"/>
</dbReference>
<dbReference type="Gene3D" id="1.20.1060.10">
    <property type="entry name" value="Taq DNA Polymerase, Chain T, domain 4"/>
    <property type="match status" value="1"/>
</dbReference>
<dbReference type="InterPro" id="IPR020046">
    <property type="entry name" value="5-3_exonucl_a-hlix_arch_N"/>
</dbReference>
<feature type="domain" description="3'-5' exonuclease" evidence="18">
    <location>
        <begin position="348"/>
        <end position="528"/>
    </location>
</feature>
<dbReference type="NCBIfam" id="NF004397">
    <property type="entry name" value="PRK05755.1"/>
    <property type="match status" value="1"/>
</dbReference>
<dbReference type="GO" id="GO:0003887">
    <property type="term" value="F:DNA-directed DNA polymerase activity"/>
    <property type="evidence" value="ECO:0007669"/>
    <property type="project" value="UniProtKB-UniRule"/>
</dbReference>
<evidence type="ECO:0000256" key="15">
    <source>
        <dbReference type="NCBIfam" id="TIGR00593"/>
    </source>
</evidence>
<keyword evidence="8 16" id="KW-0227">DNA damage</keyword>
<proteinExistence type="inferred from homology"/>
<dbReference type="InterPro" id="IPR002421">
    <property type="entry name" value="5-3_exonuclease"/>
</dbReference>
<dbReference type="Pfam" id="PF01612">
    <property type="entry name" value="DNA_pol_A_exo1"/>
    <property type="match status" value="1"/>
</dbReference>
<dbReference type="CDD" id="cd09859">
    <property type="entry name" value="PIN_53EXO"/>
    <property type="match status" value="1"/>
</dbReference>
<feature type="domain" description="DNA-directed DNA polymerase family A palm" evidence="20">
    <location>
        <begin position="695"/>
        <end position="902"/>
    </location>
</feature>
<evidence type="ECO:0000256" key="14">
    <source>
        <dbReference type="ARBA" id="ARBA00049244"/>
    </source>
</evidence>
<dbReference type="GO" id="GO:0008408">
    <property type="term" value="F:3'-5' exonuclease activity"/>
    <property type="evidence" value="ECO:0007669"/>
    <property type="project" value="UniProtKB-UniRule"/>
</dbReference>
<dbReference type="SMART" id="SM00475">
    <property type="entry name" value="53EXOc"/>
    <property type="match status" value="1"/>
</dbReference>
<evidence type="ECO:0000256" key="7">
    <source>
        <dbReference type="ARBA" id="ARBA00022722"/>
    </source>
</evidence>
<dbReference type="InterPro" id="IPR002562">
    <property type="entry name" value="3'-5'_exonuclease_dom"/>
</dbReference>
<protein>
    <recommendedName>
        <fullName evidence="3 15">DNA polymerase I</fullName>
        <ecNumber evidence="2 15">2.7.7.7</ecNumber>
    </recommendedName>
</protein>
<evidence type="ECO:0000256" key="9">
    <source>
        <dbReference type="ARBA" id="ARBA00022801"/>
    </source>
</evidence>
<dbReference type="SUPFAM" id="SSF88723">
    <property type="entry name" value="PIN domain-like"/>
    <property type="match status" value="1"/>
</dbReference>
<dbReference type="CDD" id="cd08637">
    <property type="entry name" value="DNA_pol_A_pol_I_C"/>
    <property type="match status" value="1"/>
</dbReference>
<comment type="function">
    <text evidence="16">In addition to polymerase activity, this DNA polymerase exhibits 3'-5' and 5'-3' exonuclease activity.</text>
</comment>
<dbReference type="Gene3D" id="3.40.50.1010">
    <property type="entry name" value="5'-nuclease"/>
    <property type="match status" value="1"/>
</dbReference>
<dbReference type="Gene3D" id="1.10.150.20">
    <property type="entry name" value="5' to 3' exonuclease, C-terminal subdomain"/>
    <property type="match status" value="2"/>
</dbReference>
<dbReference type="NCBIfam" id="TIGR00593">
    <property type="entry name" value="pola"/>
    <property type="match status" value="1"/>
</dbReference>
<comment type="caution">
    <text evidence="21">The sequence shown here is derived from an EMBL/GenBank/DDBJ whole genome shotgun (WGS) entry which is preliminary data.</text>
</comment>
<dbReference type="GO" id="GO:0003677">
    <property type="term" value="F:DNA binding"/>
    <property type="evidence" value="ECO:0007669"/>
    <property type="project" value="UniProtKB-UniRule"/>
</dbReference>
<dbReference type="FunFam" id="1.10.150.20:FF:000003">
    <property type="entry name" value="DNA polymerase I"/>
    <property type="match status" value="1"/>
</dbReference>
<dbReference type="Gene3D" id="3.30.70.370">
    <property type="match status" value="1"/>
</dbReference>
<dbReference type="SMART" id="SM00482">
    <property type="entry name" value="POLAc"/>
    <property type="match status" value="1"/>
</dbReference>
<keyword evidence="13 16" id="KW-0234">DNA repair</keyword>
<evidence type="ECO:0000256" key="16">
    <source>
        <dbReference type="RuleBase" id="RU004460"/>
    </source>
</evidence>
<dbReference type="AlphaFoldDB" id="A0A5C8G6Q7"/>
<keyword evidence="10 16" id="KW-0269">Exonuclease</keyword>
<dbReference type="Proteomes" id="UP000322327">
    <property type="component" value="Unassembled WGS sequence"/>
</dbReference>
<dbReference type="FunFam" id="1.20.1060.10:FF:000001">
    <property type="entry name" value="DNA polymerase I"/>
    <property type="match status" value="1"/>
</dbReference>
<dbReference type="InterPro" id="IPR008918">
    <property type="entry name" value="HhH2"/>
</dbReference>
<dbReference type="InterPro" id="IPR029060">
    <property type="entry name" value="PIN-like_dom_sf"/>
</dbReference>
<dbReference type="Pfam" id="PF00476">
    <property type="entry name" value="DNA_pol_A"/>
    <property type="match status" value="1"/>
</dbReference>
<dbReference type="InterPro" id="IPR020045">
    <property type="entry name" value="DNA_polI_H3TH"/>
</dbReference>
<dbReference type="InterPro" id="IPR018320">
    <property type="entry name" value="DNA_polymerase_1"/>
</dbReference>
<dbReference type="EMBL" id="SAYI01000008">
    <property type="protein sequence ID" value="TXJ57560.1"/>
    <property type="molecule type" value="Genomic_DNA"/>
</dbReference>
<dbReference type="RefSeq" id="WP_147530355.1">
    <property type="nucleotide sequence ID" value="NZ_SAYI01000008.1"/>
</dbReference>
<dbReference type="Gene3D" id="3.30.420.10">
    <property type="entry name" value="Ribonuclease H-like superfamily/Ribonuclease H"/>
    <property type="match status" value="1"/>
</dbReference>
<dbReference type="PRINTS" id="PR00868">
    <property type="entry name" value="DNAPOLI"/>
</dbReference>
<evidence type="ECO:0000259" key="19">
    <source>
        <dbReference type="SMART" id="SM00475"/>
    </source>
</evidence>
<evidence type="ECO:0000256" key="10">
    <source>
        <dbReference type="ARBA" id="ARBA00022839"/>
    </source>
</evidence>
<evidence type="ECO:0000256" key="1">
    <source>
        <dbReference type="ARBA" id="ARBA00007705"/>
    </source>
</evidence>
<keyword evidence="6 16" id="KW-0235">DNA replication</keyword>
<dbReference type="Pfam" id="PF01367">
    <property type="entry name" value="5_3_exonuc"/>
    <property type="match status" value="1"/>
</dbReference>
<evidence type="ECO:0000259" key="18">
    <source>
        <dbReference type="SMART" id="SM00474"/>
    </source>
</evidence>
<evidence type="ECO:0000256" key="11">
    <source>
        <dbReference type="ARBA" id="ARBA00022932"/>
    </source>
</evidence>
<comment type="similarity">
    <text evidence="1 16">Belongs to the DNA polymerase type-A family.</text>
</comment>
<dbReference type="InterPro" id="IPR043502">
    <property type="entry name" value="DNA/RNA_pol_sf"/>
</dbReference>
<dbReference type="InterPro" id="IPR001098">
    <property type="entry name" value="DNA-dir_DNA_pol_A_palm_dom"/>
</dbReference>
<evidence type="ECO:0000256" key="6">
    <source>
        <dbReference type="ARBA" id="ARBA00022705"/>
    </source>
</evidence>
<keyword evidence="5 16" id="KW-0548">Nucleotidyltransferase</keyword>
<dbReference type="GO" id="GO:0006261">
    <property type="term" value="P:DNA-templated DNA replication"/>
    <property type="evidence" value="ECO:0007669"/>
    <property type="project" value="UniProtKB-UniRule"/>
</dbReference>
<keyword evidence="17" id="KW-0175">Coiled coil</keyword>
<evidence type="ECO:0000256" key="4">
    <source>
        <dbReference type="ARBA" id="ARBA00022679"/>
    </source>
</evidence>
<dbReference type="FunFam" id="1.10.150.20:FF:000002">
    <property type="entry name" value="DNA polymerase I"/>
    <property type="match status" value="1"/>
</dbReference>
<dbReference type="GO" id="GO:0008409">
    <property type="term" value="F:5'-3' exonuclease activity"/>
    <property type="evidence" value="ECO:0007669"/>
    <property type="project" value="UniProtKB-UniRule"/>
</dbReference>
<organism evidence="21 22">
    <name type="scientific">Brachyspira aalborgi</name>
    <dbReference type="NCBI Taxonomy" id="29522"/>
    <lineage>
        <taxon>Bacteria</taxon>
        <taxon>Pseudomonadati</taxon>
        <taxon>Spirochaetota</taxon>
        <taxon>Spirochaetia</taxon>
        <taxon>Brachyspirales</taxon>
        <taxon>Brachyspiraceae</taxon>
        <taxon>Brachyspira</taxon>
    </lineage>
</organism>
<dbReference type="InterPro" id="IPR002298">
    <property type="entry name" value="DNA_polymerase_A"/>
</dbReference>
<keyword evidence="4 16" id="KW-0808">Transferase</keyword>
<reference evidence="21 22" key="1">
    <citation type="journal article" date="1992" name="Lakartidningen">
        <title>[Penicillin V and not amoxicillin is the first choice preparation in acute otitis].</title>
        <authorList>
            <person name="Kamme C."/>
            <person name="Lundgren K."/>
            <person name="Prellner K."/>
        </authorList>
    </citation>
    <scope>NUCLEOTIDE SEQUENCE [LARGE SCALE GENOMIC DNA]</scope>
    <source>
        <strain evidence="21 22">PC3053II</strain>
    </source>
</reference>
<accession>A0A5C8G6Q7</accession>
<evidence type="ECO:0000256" key="13">
    <source>
        <dbReference type="ARBA" id="ARBA00023204"/>
    </source>
</evidence>
<dbReference type="InterPro" id="IPR036279">
    <property type="entry name" value="5-3_exonuclease_C_sf"/>
</dbReference>
<dbReference type="GO" id="GO:0006302">
    <property type="term" value="P:double-strand break repair"/>
    <property type="evidence" value="ECO:0007669"/>
    <property type="project" value="TreeGrafter"/>
</dbReference>
<dbReference type="InterPro" id="IPR012337">
    <property type="entry name" value="RNaseH-like_sf"/>
</dbReference>
<keyword evidence="9 16" id="KW-0378">Hydrolase</keyword>
<dbReference type="PANTHER" id="PTHR10133">
    <property type="entry name" value="DNA POLYMERASE I"/>
    <property type="match status" value="1"/>
</dbReference>
<dbReference type="EC" id="2.7.7.7" evidence="2 15"/>
<evidence type="ECO:0000256" key="17">
    <source>
        <dbReference type="SAM" id="Coils"/>
    </source>
</evidence>
<comment type="catalytic activity">
    <reaction evidence="14 16">
        <text>DNA(n) + a 2'-deoxyribonucleoside 5'-triphosphate = DNA(n+1) + diphosphate</text>
        <dbReference type="Rhea" id="RHEA:22508"/>
        <dbReference type="Rhea" id="RHEA-COMP:17339"/>
        <dbReference type="Rhea" id="RHEA-COMP:17340"/>
        <dbReference type="ChEBI" id="CHEBI:33019"/>
        <dbReference type="ChEBI" id="CHEBI:61560"/>
        <dbReference type="ChEBI" id="CHEBI:173112"/>
        <dbReference type="EC" id="2.7.7.7"/>
    </reaction>
</comment>
<evidence type="ECO:0000256" key="5">
    <source>
        <dbReference type="ARBA" id="ARBA00022695"/>
    </source>
</evidence>
<dbReference type="SMART" id="SM00474">
    <property type="entry name" value="35EXOc"/>
    <property type="match status" value="1"/>
</dbReference>
<dbReference type="SMART" id="SM00279">
    <property type="entry name" value="HhH2"/>
    <property type="match status" value="1"/>
</dbReference>
<keyword evidence="11 16" id="KW-0239">DNA-directed DNA polymerase</keyword>
<evidence type="ECO:0000313" key="22">
    <source>
        <dbReference type="Proteomes" id="UP000322327"/>
    </source>
</evidence>
<evidence type="ECO:0000313" key="21">
    <source>
        <dbReference type="EMBL" id="TXJ57560.1"/>
    </source>
</evidence>
<evidence type="ECO:0000256" key="2">
    <source>
        <dbReference type="ARBA" id="ARBA00012417"/>
    </source>
</evidence>
<dbReference type="SUPFAM" id="SSF56672">
    <property type="entry name" value="DNA/RNA polymerases"/>
    <property type="match status" value="1"/>
</dbReference>
<dbReference type="SUPFAM" id="SSF47807">
    <property type="entry name" value="5' to 3' exonuclease, C-terminal subdomain"/>
    <property type="match status" value="1"/>
</dbReference>